<dbReference type="EMBL" id="MKCT01000021">
    <property type="protein sequence ID" value="OHX19987.1"/>
    <property type="molecule type" value="Genomic_DNA"/>
</dbReference>
<accession>A0ABX3CCF8</accession>
<dbReference type="Proteomes" id="UP000180280">
    <property type="component" value="Unassembled WGS sequence"/>
</dbReference>
<evidence type="ECO:0000313" key="2">
    <source>
        <dbReference type="Proteomes" id="UP000180280"/>
    </source>
</evidence>
<comment type="caution">
    <text evidence="1">The sequence shown here is derived from an EMBL/GenBank/DDBJ whole genome shotgun (WGS) entry which is preliminary data.</text>
</comment>
<sequence length="112" mass="12552">MWLEISRSPSAEPGLWQVELSLEPSEMKSIQGRAPVRFELPVLPGQVFVLDPSFQSLADPFMTGRIVHGVWRALIRTVGVEPESMSHARRVLAQHINAGILRRTRGREATPD</sequence>
<reference evidence="1 2" key="1">
    <citation type="submission" date="2016-09" db="EMBL/GenBank/DDBJ databases">
        <title>Chromobacterium muskegensis sp. nov., an insecticidal bacterium isolated from Sphagnum bogs.</title>
        <authorList>
            <person name="Sparks M.E."/>
            <person name="Blackburn M.B."/>
            <person name="Gundersen-Rindal D.E."/>
            <person name="Mitchell A."/>
            <person name="Farrar R."/>
            <person name="Kuhar D."/>
        </authorList>
    </citation>
    <scope>NUCLEOTIDE SEQUENCE [LARGE SCALE GENOMIC DNA]</scope>
    <source>
        <strain evidence="1 2">14B-1</strain>
    </source>
</reference>
<organism evidence="1 2">
    <name type="scientific">Chromobacterium sphagni</name>
    <dbReference type="NCBI Taxonomy" id="1903179"/>
    <lineage>
        <taxon>Bacteria</taxon>
        <taxon>Pseudomonadati</taxon>
        <taxon>Pseudomonadota</taxon>
        <taxon>Betaproteobacteria</taxon>
        <taxon>Neisseriales</taxon>
        <taxon>Chromobacteriaceae</taxon>
        <taxon>Chromobacterium</taxon>
    </lineage>
</organism>
<evidence type="ECO:0000313" key="1">
    <source>
        <dbReference type="EMBL" id="OHX19987.1"/>
    </source>
</evidence>
<protein>
    <submittedName>
        <fullName evidence="1">Uncharacterized protein</fullName>
    </submittedName>
</protein>
<keyword evidence="2" id="KW-1185">Reference proteome</keyword>
<name>A0ABX3CCF8_9NEIS</name>
<proteinExistence type="predicted"/>
<gene>
    <name evidence="1" type="ORF">BI344_15910</name>
</gene>